<organism evidence="1 2">
    <name type="scientific">Dissophora globulifera</name>
    <dbReference type="NCBI Taxonomy" id="979702"/>
    <lineage>
        <taxon>Eukaryota</taxon>
        <taxon>Fungi</taxon>
        <taxon>Fungi incertae sedis</taxon>
        <taxon>Mucoromycota</taxon>
        <taxon>Mortierellomycotina</taxon>
        <taxon>Mortierellomycetes</taxon>
        <taxon>Mortierellales</taxon>
        <taxon>Mortierellaceae</taxon>
        <taxon>Dissophora</taxon>
    </lineage>
</organism>
<proteinExistence type="predicted"/>
<evidence type="ECO:0000313" key="1">
    <source>
        <dbReference type="EMBL" id="KAG0306764.1"/>
    </source>
</evidence>
<dbReference type="Proteomes" id="UP000738325">
    <property type="component" value="Unassembled WGS sequence"/>
</dbReference>
<accession>A0A9P6R0G2</accession>
<dbReference type="AlphaFoldDB" id="A0A9P6R0G2"/>
<gene>
    <name evidence="1" type="ORF">BGZ99_001673</name>
</gene>
<comment type="caution">
    <text evidence="1">The sequence shown here is derived from an EMBL/GenBank/DDBJ whole genome shotgun (WGS) entry which is preliminary data.</text>
</comment>
<dbReference type="EMBL" id="JAAAIP010001438">
    <property type="protein sequence ID" value="KAG0306764.1"/>
    <property type="molecule type" value="Genomic_DNA"/>
</dbReference>
<evidence type="ECO:0000313" key="2">
    <source>
        <dbReference type="Proteomes" id="UP000738325"/>
    </source>
</evidence>
<sequence length="157" mass="17399">MPALTSNPVTPVDLPHDPGKEIYNYPDLWRYAVPSKLNVPHLGSTSITYCEIPDETSAVRFIHAIDTQIGAVMFHRPSFSHNKGECLAIIFRGRSAAKKALTKPGQWQGIPYSATIAGLINYDIQHFVITDIYVPEEGEGEDDNDDDAMFGVMHQAI</sequence>
<keyword evidence="2" id="KW-1185">Reference proteome</keyword>
<reference evidence="1" key="1">
    <citation type="journal article" date="2020" name="Fungal Divers.">
        <title>Resolving the Mortierellaceae phylogeny through synthesis of multi-gene phylogenetics and phylogenomics.</title>
        <authorList>
            <person name="Vandepol N."/>
            <person name="Liber J."/>
            <person name="Desiro A."/>
            <person name="Na H."/>
            <person name="Kennedy M."/>
            <person name="Barry K."/>
            <person name="Grigoriev I.V."/>
            <person name="Miller A.N."/>
            <person name="O'Donnell K."/>
            <person name="Stajich J.E."/>
            <person name="Bonito G."/>
        </authorList>
    </citation>
    <scope>NUCLEOTIDE SEQUENCE</scope>
    <source>
        <strain evidence="1">REB-010B</strain>
    </source>
</reference>
<name>A0A9P6R0G2_9FUNG</name>
<protein>
    <submittedName>
        <fullName evidence="1">Uncharacterized protein</fullName>
    </submittedName>
</protein>